<sequence length="147" mass="16885">MVHSYASGSGPNAAAWRPQIIRPTHQHKMANQLANIEGLQKQTFVPRPLFGPAQTYFVQQPHHLNAIDFSMYRYYPYMRPEANHFFRSDQMFTLTSPSGQPRSFVLSEPANILCLLQYPTQTQRLDDGPSSHQGQHQQQQAKPRHVN</sequence>
<dbReference type="EMBL" id="HG994367">
    <property type="protein sequence ID" value="CAF1702617.1"/>
    <property type="molecule type" value="Genomic_DNA"/>
</dbReference>
<evidence type="ECO:0000256" key="1">
    <source>
        <dbReference type="SAM" id="MobiDB-lite"/>
    </source>
</evidence>
<dbReference type="AlphaFoldDB" id="A0A816I3D2"/>
<protein>
    <submittedName>
        <fullName evidence="2">(rape) hypothetical protein</fullName>
    </submittedName>
</protein>
<evidence type="ECO:0000313" key="2">
    <source>
        <dbReference type="EMBL" id="CAF1702617.1"/>
    </source>
</evidence>
<accession>A0A816I3D2</accession>
<proteinExistence type="predicted"/>
<name>A0A816I3D2_BRANA</name>
<reference evidence="2" key="1">
    <citation type="submission" date="2021-01" db="EMBL/GenBank/DDBJ databases">
        <authorList>
            <consortium name="Genoscope - CEA"/>
            <person name="William W."/>
        </authorList>
    </citation>
    <scope>NUCLEOTIDE SEQUENCE</scope>
</reference>
<organism evidence="2">
    <name type="scientific">Brassica napus</name>
    <name type="common">Rape</name>
    <dbReference type="NCBI Taxonomy" id="3708"/>
    <lineage>
        <taxon>Eukaryota</taxon>
        <taxon>Viridiplantae</taxon>
        <taxon>Streptophyta</taxon>
        <taxon>Embryophyta</taxon>
        <taxon>Tracheophyta</taxon>
        <taxon>Spermatophyta</taxon>
        <taxon>Magnoliopsida</taxon>
        <taxon>eudicotyledons</taxon>
        <taxon>Gunneridae</taxon>
        <taxon>Pentapetalae</taxon>
        <taxon>rosids</taxon>
        <taxon>malvids</taxon>
        <taxon>Brassicales</taxon>
        <taxon>Brassicaceae</taxon>
        <taxon>Brassiceae</taxon>
        <taxon>Brassica</taxon>
    </lineage>
</organism>
<dbReference type="Proteomes" id="UP001295469">
    <property type="component" value="Chromosome C03"/>
</dbReference>
<feature type="region of interest" description="Disordered" evidence="1">
    <location>
        <begin position="123"/>
        <end position="147"/>
    </location>
</feature>
<gene>
    <name evidence="2" type="ORF">DARMORV10_C03P36810.1</name>
</gene>